<evidence type="ECO:0000256" key="2">
    <source>
        <dbReference type="ARBA" id="ARBA00010210"/>
    </source>
</evidence>
<dbReference type="SMART" id="SM01408">
    <property type="entry name" value="ING"/>
    <property type="match status" value="1"/>
</dbReference>
<dbReference type="GO" id="GO:0006355">
    <property type="term" value="P:regulation of DNA-templated transcription"/>
    <property type="evidence" value="ECO:0007669"/>
    <property type="project" value="TreeGrafter"/>
</dbReference>
<dbReference type="PANTHER" id="PTHR10333">
    <property type="entry name" value="INHIBITOR OF GROWTH PROTEIN"/>
    <property type="match status" value="1"/>
</dbReference>
<evidence type="ECO:0000256" key="3">
    <source>
        <dbReference type="ARBA" id="ARBA00022723"/>
    </source>
</evidence>
<dbReference type="Proteomes" id="UP000054007">
    <property type="component" value="Unassembled WGS sequence"/>
</dbReference>
<dbReference type="EMBL" id="KN880593">
    <property type="protein sequence ID" value="KIY65368.1"/>
    <property type="molecule type" value="Genomic_DNA"/>
</dbReference>
<feature type="binding site" evidence="14">
    <location>
        <position position="308"/>
    </location>
    <ligand>
        <name>Zn(2+)</name>
        <dbReference type="ChEBI" id="CHEBI:29105"/>
        <label>1</label>
    </ligand>
</feature>
<accession>A0A0D7B471</accession>
<evidence type="ECO:0000256" key="6">
    <source>
        <dbReference type="ARBA" id="ARBA00022833"/>
    </source>
</evidence>
<evidence type="ECO:0000256" key="10">
    <source>
        <dbReference type="ARBA" id="ARBA00023254"/>
    </source>
</evidence>
<evidence type="ECO:0000256" key="8">
    <source>
        <dbReference type="ARBA" id="ARBA00023204"/>
    </source>
</evidence>
<dbReference type="SMART" id="SM00249">
    <property type="entry name" value="PHD"/>
    <property type="match status" value="1"/>
</dbReference>
<dbReference type="GO" id="GO:0005634">
    <property type="term" value="C:nucleus"/>
    <property type="evidence" value="ECO:0007669"/>
    <property type="project" value="UniProtKB-SubCell"/>
</dbReference>
<name>A0A0D7B471_9AGAR</name>
<evidence type="ECO:0000256" key="15">
    <source>
        <dbReference type="PROSITE-ProRule" id="PRU00146"/>
    </source>
</evidence>
<dbReference type="InterPro" id="IPR011011">
    <property type="entry name" value="Znf_FYVE_PHD"/>
</dbReference>
<dbReference type="InterPro" id="IPR019786">
    <property type="entry name" value="Zinc_finger_PHD-type_CS"/>
</dbReference>
<gene>
    <name evidence="19" type="ORF">CYLTODRAFT_424415</name>
</gene>
<feature type="binding site" evidence="14">
    <location>
        <position position="327"/>
    </location>
    <ligand>
        <name>Zn(2+)</name>
        <dbReference type="ChEBI" id="CHEBI:29105"/>
        <label>2</label>
    </ligand>
</feature>
<feature type="binding site" evidence="14">
    <location>
        <position position="299"/>
    </location>
    <ligand>
        <name>Zn(2+)</name>
        <dbReference type="ChEBI" id="CHEBI:29105"/>
        <label>2</label>
    </ligand>
</feature>
<feature type="binding site" evidence="14">
    <location>
        <position position="324"/>
    </location>
    <ligand>
        <name>Zn(2+)</name>
        <dbReference type="ChEBI" id="CHEBI:29105"/>
        <label>2</label>
    </ligand>
</feature>
<dbReference type="InterPro" id="IPR028651">
    <property type="entry name" value="ING_fam"/>
</dbReference>
<feature type="site" description="Histone H3K4me3 binding" evidence="13">
    <location>
        <position position="280"/>
    </location>
</feature>
<protein>
    <recommendedName>
        <fullName evidence="16">Chromatin modification-related protein</fullName>
    </recommendedName>
</protein>
<keyword evidence="4" id="KW-0227">DNA damage</keyword>
<dbReference type="CDD" id="cd16858">
    <property type="entry name" value="ING_ING3_Yng2p"/>
    <property type="match status" value="1"/>
</dbReference>
<dbReference type="GO" id="GO:0051321">
    <property type="term" value="P:meiotic cell cycle"/>
    <property type="evidence" value="ECO:0007669"/>
    <property type="project" value="UniProtKB-KW"/>
</dbReference>
<evidence type="ECO:0000256" key="7">
    <source>
        <dbReference type="ARBA" id="ARBA00022853"/>
    </source>
</evidence>
<dbReference type="GO" id="GO:0008270">
    <property type="term" value="F:zinc ion binding"/>
    <property type="evidence" value="ECO:0007669"/>
    <property type="project" value="UniProtKB-KW"/>
</dbReference>
<dbReference type="Pfam" id="PF00628">
    <property type="entry name" value="PHD"/>
    <property type="match status" value="1"/>
</dbReference>
<comment type="subcellular location">
    <subcellularLocation>
        <location evidence="1 16">Nucleus</location>
    </subcellularLocation>
</comment>
<feature type="site" description="Histone H3K4me3 binding" evidence="13">
    <location>
        <position position="303"/>
    </location>
</feature>
<dbReference type="Pfam" id="PF12998">
    <property type="entry name" value="ING"/>
    <property type="match status" value="1"/>
</dbReference>
<dbReference type="InterPro" id="IPR019787">
    <property type="entry name" value="Znf_PHD-finger"/>
</dbReference>
<dbReference type="InterPro" id="IPR024610">
    <property type="entry name" value="ING_N_histone-binding"/>
</dbReference>
<dbReference type="GO" id="GO:0006281">
    <property type="term" value="P:DNA repair"/>
    <property type="evidence" value="ECO:0007669"/>
    <property type="project" value="UniProtKB-KW"/>
</dbReference>
<keyword evidence="5 15" id="KW-0863">Zinc-finger</keyword>
<proteinExistence type="inferred from homology"/>
<dbReference type="GO" id="GO:0006325">
    <property type="term" value="P:chromatin organization"/>
    <property type="evidence" value="ECO:0007669"/>
    <property type="project" value="UniProtKB-KW"/>
</dbReference>
<evidence type="ECO:0000259" key="18">
    <source>
        <dbReference type="PROSITE" id="PS50016"/>
    </source>
</evidence>
<evidence type="ECO:0000256" key="1">
    <source>
        <dbReference type="ARBA" id="ARBA00004123"/>
    </source>
</evidence>
<dbReference type="PROSITE" id="PS50016">
    <property type="entry name" value="ZF_PHD_2"/>
    <property type="match status" value="1"/>
</dbReference>
<comment type="similarity">
    <text evidence="2 16">Belongs to the ING family.</text>
</comment>
<feature type="site" description="Histone H3K4me3 binding" evidence="13">
    <location>
        <position position="291"/>
    </location>
</feature>
<evidence type="ECO:0000256" key="14">
    <source>
        <dbReference type="PIRSR" id="PIRSR628651-51"/>
    </source>
</evidence>
<keyword evidence="6 14" id="KW-0862">Zinc</keyword>
<evidence type="ECO:0000313" key="19">
    <source>
        <dbReference type="EMBL" id="KIY65368.1"/>
    </source>
</evidence>
<dbReference type="InterPro" id="IPR001965">
    <property type="entry name" value="Znf_PHD"/>
</dbReference>
<organism evidence="19 20">
    <name type="scientific">Cylindrobasidium torrendii FP15055 ss-10</name>
    <dbReference type="NCBI Taxonomy" id="1314674"/>
    <lineage>
        <taxon>Eukaryota</taxon>
        <taxon>Fungi</taxon>
        <taxon>Dikarya</taxon>
        <taxon>Basidiomycota</taxon>
        <taxon>Agaricomycotina</taxon>
        <taxon>Agaricomycetes</taxon>
        <taxon>Agaricomycetidae</taxon>
        <taxon>Agaricales</taxon>
        <taxon>Marasmiineae</taxon>
        <taxon>Physalacriaceae</taxon>
        <taxon>Cylindrobasidium</taxon>
    </lineage>
</organism>
<evidence type="ECO:0000256" key="17">
    <source>
        <dbReference type="SAM" id="MobiDB-lite"/>
    </source>
</evidence>
<dbReference type="OrthoDB" id="5411773at2759"/>
<keyword evidence="3 14" id="KW-0479">Metal-binding</keyword>
<keyword evidence="7 16" id="KW-0156">Chromatin regulator</keyword>
<evidence type="ECO:0000256" key="12">
    <source>
        <dbReference type="ARBA" id="ARBA00037044"/>
    </source>
</evidence>
<evidence type="ECO:0000256" key="13">
    <source>
        <dbReference type="PIRSR" id="PIRSR628651-50"/>
    </source>
</evidence>
<evidence type="ECO:0000256" key="9">
    <source>
        <dbReference type="ARBA" id="ARBA00023242"/>
    </source>
</evidence>
<evidence type="ECO:0000256" key="11">
    <source>
        <dbReference type="ARBA" id="ARBA00023306"/>
    </source>
</evidence>
<dbReference type="GO" id="GO:0035267">
    <property type="term" value="C:NuA4 histone acetyltransferase complex"/>
    <property type="evidence" value="ECO:0007669"/>
    <property type="project" value="TreeGrafter"/>
</dbReference>
<comment type="function">
    <text evidence="16">Component of an histone acetyltransferase complex.</text>
</comment>
<feature type="binding site" evidence="14">
    <location>
        <position position="283"/>
    </location>
    <ligand>
        <name>Zn(2+)</name>
        <dbReference type="ChEBI" id="CHEBI:29105"/>
        <label>1</label>
    </ligand>
</feature>
<keyword evidence="8" id="KW-0234">DNA repair</keyword>
<dbReference type="PROSITE" id="PS01359">
    <property type="entry name" value="ZF_PHD_1"/>
    <property type="match status" value="1"/>
</dbReference>
<keyword evidence="20" id="KW-1185">Reference proteome</keyword>
<feature type="binding site" evidence="14">
    <location>
        <position position="294"/>
    </location>
    <ligand>
        <name>Zn(2+)</name>
        <dbReference type="ChEBI" id="CHEBI:29105"/>
        <label>2</label>
    </ligand>
</feature>
<sequence length="342" mass="36986">MSNISAQALEDAANIATEFVYSLENLPNEVRHLCEEIKIIDNKVYDLQTGIEAECSKYIALAQSPGGVPANVKPPTAQKVQAVFLHIQEQNQQKVILAHKLAALLVKTRNRLDLDISKVRRLQGEPPLPERDLRASLAAASTSAAGFTFGQNAASAISESLRSAMTPSISAPPAIAEARPPPVTAAIPTAATPAGNPTKKRKVTASTPTLKLPGSRSMSPVATPKPPAASHSARQSRLSRQIHPPPPPEPVHVEPEEDAEGEEEGEEGEEDDAEEDNKPYCFCQKKSFGDMIACDGSNCPYEWFHLSCVGLKPGQLDEGAQWFCEVCKKQMQGQGTARRRKR</sequence>
<comment type="function">
    <text evidence="12">Component of the NuA4 histone acetyltransferase complex which is involved in transcriptional activation of selected genes principally by acetylation of nucleosomal histone H4 and H2A. The NuA4 complex is also involved in DNA repair. Involved in cell cycle progression and meiosis.</text>
</comment>
<feature type="binding site" evidence="14">
    <location>
        <position position="305"/>
    </location>
    <ligand>
        <name>Zn(2+)</name>
        <dbReference type="ChEBI" id="CHEBI:29105"/>
        <label>1</label>
    </ligand>
</feature>
<comment type="domain">
    <text evidence="16">The PHD-type zinc finger mediates the binding to H3K4me3.</text>
</comment>
<comment type="subunit">
    <text evidence="16">Component of an histone acetyltransferase complex. Interacts with H3K4me3 and to a lesser extent with H3K4me2.</text>
</comment>
<evidence type="ECO:0000256" key="16">
    <source>
        <dbReference type="RuleBase" id="RU361213"/>
    </source>
</evidence>
<evidence type="ECO:0000256" key="4">
    <source>
        <dbReference type="ARBA" id="ARBA00022763"/>
    </source>
</evidence>
<feature type="region of interest" description="Disordered" evidence="17">
    <location>
        <begin position="185"/>
        <end position="278"/>
    </location>
</feature>
<feature type="compositionally biased region" description="Low complexity" evidence="17">
    <location>
        <begin position="185"/>
        <end position="197"/>
    </location>
</feature>
<reference evidence="19 20" key="1">
    <citation type="journal article" date="2015" name="Fungal Genet. Biol.">
        <title>Evolution of novel wood decay mechanisms in Agaricales revealed by the genome sequences of Fistulina hepatica and Cylindrobasidium torrendii.</title>
        <authorList>
            <person name="Floudas D."/>
            <person name="Held B.W."/>
            <person name="Riley R."/>
            <person name="Nagy L.G."/>
            <person name="Koehler G."/>
            <person name="Ransdell A.S."/>
            <person name="Younus H."/>
            <person name="Chow J."/>
            <person name="Chiniquy J."/>
            <person name="Lipzen A."/>
            <person name="Tritt A."/>
            <person name="Sun H."/>
            <person name="Haridas S."/>
            <person name="LaButti K."/>
            <person name="Ohm R.A."/>
            <person name="Kues U."/>
            <person name="Blanchette R.A."/>
            <person name="Grigoriev I.V."/>
            <person name="Minto R.E."/>
            <person name="Hibbett D.S."/>
        </authorList>
    </citation>
    <scope>NUCLEOTIDE SEQUENCE [LARGE SCALE GENOMIC DNA]</scope>
    <source>
        <strain evidence="19 20">FP15055 ss-10</strain>
    </source>
</reference>
<feature type="domain" description="PHD-type" evidence="18">
    <location>
        <begin position="278"/>
        <end position="330"/>
    </location>
</feature>
<dbReference type="InterPro" id="IPR013083">
    <property type="entry name" value="Znf_RING/FYVE/PHD"/>
</dbReference>
<feature type="binding site" evidence="14">
    <location>
        <position position="281"/>
    </location>
    <ligand>
        <name>Zn(2+)</name>
        <dbReference type="ChEBI" id="CHEBI:29105"/>
        <label>1</label>
    </ligand>
</feature>
<dbReference type="Gene3D" id="6.10.140.1740">
    <property type="match status" value="1"/>
</dbReference>
<keyword evidence="11" id="KW-0131">Cell cycle</keyword>
<dbReference type="CDD" id="cd15505">
    <property type="entry name" value="PHD_ING"/>
    <property type="match status" value="1"/>
</dbReference>
<feature type="site" description="Histone H3K4me3 binding" evidence="13">
    <location>
        <position position="295"/>
    </location>
</feature>
<evidence type="ECO:0000313" key="20">
    <source>
        <dbReference type="Proteomes" id="UP000054007"/>
    </source>
</evidence>
<keyword evidence="10" id="KW-0469">Meiosis</keyword>
<evidence type="ECO:0000256" key="5">
    <source>
        <dbReference type="ARBA" id="ARBA00022771"/>
    </source>
</evidence>
<dbReference type="PANTHER" id="PTHR10333:SF100">
    <property type="entry name" value="CHROMATIN MODIFICATION-RELATED PROTEIN YNG2"/>
    <property type="match status" value="1"/>
</dbReference>
<dbReference type="AlphaFoldDB" id="A0A0D7B471"/>
<keyword evidence="9 16" id="KW-0539">Nucleus</keyword>
<feature type="compositionally biased region" description="Acidic residues" evidence="17">
    <location>
        <begin position="255"/>
        <end position="275"/>
    </location>
</feature>
<dbReference type="STRING" id="1314674.A0A0D7B471"/>
<dbReference type="SUPFAM" id="SSF57903">
    <property type="entry name" value="FYVE/PHD zinc finger"/>
    <property type="match status" value="1"/>
</dbReference>
<dbReference type="Gene3D" id="3.30.40.10">
    <property type="entry name" value="Zinc/RING finger domain, C3HC4 (zinc finger)"/>
    <property type="match status" value="1"/>
</dbReference>